<dbReference type="InterPro" id="IPR000358">
    <property type="entry name" value="RNR_small_fam"/>
</dbReference>
<dbReference type="PANTHER" id="PTHR23409:SF21">
    <property type="entry name" value="CAPSID PROTEIN"/>
    <property type="match status" value="1"/>
</dbReference>
<dbReference type="PANTHER" id="PTHR23409">
    <property type="entry name" value="RIBONUCLEOSIDE-DIPHOSPHATE REDUCTASE SMALL CHAIN"/>
    <property type="match status" value="1"/>
</dbReference>
<dbReference type="GO" id="GO:0009263">
    <property type="term" value="P:deoxyribonucleotide biosynthetic process"/>
    <property type="evidence" value="ECO:0007669"/>
    <property type="project" value="InterPro"/>
</dbReference>
<protein>
    <submittedName>
        <fullName evidence="2">Uncharacterized protein F54H12.2-like</fullName>
    </submittedName>
</protein>
<proteinExistence type="predicted"/>
<reference evidence="2" key="1">
    <citation type="submission" date="2025-08" db="UniProtKB">
        <authorList>
            <consortium name="RefSeq"/>
        </authorList>
    </citation>
    <scope>IDENTIFICATION</scope>
</reference>
<dbReference type="RefSeq" id="XP_015608278.1">
    <property type="nucleotide sequence ID" value="XM_015752792.1"/>
</dbReference>
<keyword evidence="1" id="KW-1185">Reference proteome</keyword>
<dbReference type="GeneID" id="107274052"/>
<dbReference type="AlphaFoldDB" id="A0AAJ7CEL7"/>
<dbReference type="GO" id="GO:0004748">
    <property type="term" value="F:ribonucleoside-diphosphate reductase activity, thioredoxin disulfide as acceptor"/>
    <property type="evidence" value="ECO:0007669"/>
    <property type="project" value="TreeGrafter"/>
</dbReference>
<dbReference type="KEGG" id="ccin:107274052"/>
<accession>A0AAJ7CEL7</accession>
<evidence type="ECO:0000313" key="1">
    <source>
        <dbReference type="Proteomes" id="UP000694920"/>
    </source>
</evidence>
<dbReference type="Proteomes" id="UP000694920">
    <property type="component" value="Unplaced"/>
</dbReference>
<name>A0AAJ7CEL7_CEPCN</name>
<sequence>MAFLHAHSCEGMKSELEFFTLPPTQITIESVQWVHYTPISSLADDSPIKLFVPGNGDEYLDLAHTMLSLRVQLRFKDTLAPDVLSKAAPVNNLLHSLFNQVDVFLNQKLVSPPNNAYAYRAYIETLLNYGPAAKRSHLSSMLRYDDTPGHMDHTAGKNTNLANSLAFVGRDRAIDLIGHLHCDVFNQETFLLNGVELRLQLVRTRDGFSLMDPKSECSLHITEATLLVRCAKMSPGILLAHSRMLSKTTAKYPLTGVEVKALTLHAGLHGSTMDNVIFSQLPKRIIIVFVDNKAFNGNYQLNPFKFKNYCISF</sequence>
<organism evidence="1 2">
    <name type="scientific">Cephus cinctus</name>
    <name type="common">Wheat stem sawfly</name>
    <dbReference type="NCBI Taxonomy" id="211228"/>
    <lineage>
        <taxon>Eukaryota</taxon>
        <taxon>Metazoa</taxon>
        <taxon>Ecdysozoa</taxon>
        <taxon>Arthropoda</taxon>
        <taxon>Hexapoda</taxon>
        <taxon>Insecta</taxon>
        <taxon>Pterygota</taxon>
        <taxon>Neoptera</taxon>
        <taxon>Endopterygota</taxon>
        <taxon>Hymenoptera</taxon>
        <taxon>Cephoidea</taxon>
        <taxon>Cephidae</taxon>
        <taxon>Cephus</taxon>
    </lineage>
</organism>
<dbReference type="GO" id="GO:0005829">
    <property type="term" value="C:cytosol"/>
    <property type="evidence" value="ECO:0007669"/>
    <property type="project" value="TreeGrafter"/>
</dbReference>
<evidence type="ECO:0000313" key="2">
    <source>
        <dbReference type="RefSeq" id="XP_015608278.1"/>
    </source>
</evidence>
<gene>
    <name evidence="2" type="primary">LOC107274052</name>
</gene>